<evidence type="ECO:0000259" key="8">
    <source>
        <dbReference type="PROSITE" id="PS50022"/>
    </source>
</evidence>
<dbReference type="GO" id="GO:0046872">
    <property type="term" value="F:metal ion binding"/>
    <property type="evidence" value="ECO:0007669"/>
    <property type="project" value="UniProtKB-KW"/>
</dbReference>
<dbReference type="InterPro" id="IPR000421">
    <property type="entry name" value="FA58C"/>
</dbReference>
<feature type="domain" description="F5/8 type C" evidence="8">
    <location>
        <begin position="222"/>
        <end position="323"/>
    </location>
</feature>
<dbReference type="PANTHER" id="PTHR45713">
    <property type="entry name" value="FTP DOMAIN-CONTAINING PROTEIN"/>
    <property type="match status" value="1"/>
</dbReference>
<dbReference type="InterPro" id="IPR003609">
    <property type="entry name" value="Pan_app"/>
</dbReference>
<comment type="caution">
    <text evidence="9">The sequence shown here is derived from an EMBL/GenBank/DDBJ whole genome shotgun (WGS) entry which is preliminary data.</text>
</comment>
<dbReference type="Proteomes" id="UP000683360">
    <property type="component" value="Unassembled WGS sequence"/>
</dbReference>
<dbReference type="InterPro" id="IPR006585">
    <property type="entry name" value="FTP1"/>
</dbReference>
<proteinExistence type="inferred from homology"/>
<evidence type="ECO:0000256" key="1">
    <source>
        <dbReference type="ARBA" id="ARBA00002219"/>
    </source>
</evidence>
<dbReference type="InterPro" id="IPR008979">
    <property type="entry name" value="Galactose-bd-like_sf"/>
</dbReference>
<evidence type="ECO:0000313" key="9">
    <source>
        <dbReference type="EMBL" id="CAG2233055.1"/>
    </source>
</evidence>
<keyword evidence="10" id="KW-1185">Reference proteome</keyword>
<dbReference type="SUPFAM" id="SSF57414">
    <property type="entry name" value="Hairpin loop containing domain-like"/>
    <property type="match status" value="1"/>
</dbReference>
<comment type="similarity">
    <text evidence="2">Belongs to the fucolectin family.</text>
</comment>
<evidence type="ECO:0000256" key="2">
    <source>
        <dbReference type="ARBA" id="ARBA00010147"/>
    </source>
</evidence>
<dbReference type="PROSITE" id="PS50022">
    <property type="entry name" value="FA58C_3"/>
    <property type="match status" value="2"/>
</dbReference>
<comment type="subunit">
    <text evidence="3">Homotrimer.</text>
</comment>
<dbReference type="Pfam" id="PF00754">
    <property type="entry name" value="F5_F8_type_C"/>
    <property type="match status" value="1"/>
</dbReference>
<evidence type="ECO:0000256" key="4">
    <source>
        <dbReference type="ARBA" id="ARBA00022723"/>
    </source>
</evidence>
<evidence type="ECO:0000256" key="3">
    <source>
        <dbReference type="ARBA" id="ARBA00011233"/>
    </source>
</evidence>
<dbReference type="InterPro" id="IPR051941">
    <property type="entry name" value="BG_Antigen-Binding_Lectin"/>
</dbReference>
<dbReference type="GO" id="GO:0010185">
    <property type="term" value="P:regulation of cellular defense response"/>
    <property type="evidence" value="ECO:0007669"/>
    <property type="project" value="UniProtKB-ARBA"/>
</dbReference>
<organism evidence="9 10">
    <name type="scientific">Mytilus edulis</name>
    <name type="common">Blue mussel</name>
    <dbReference type="NCBI Taxonomy" id="6550"/>
    <lineage>
        <taxon>Eukaryota</taxon>
        <taxon>Metazoa</taxon>
        <taxon>Spiralia</taxon>
        <taxon>Lophotrochozoa</taxon>
        <taxon>Mollusca</taxon>
        <taxon>Bivalvia</taxon>
        <taxon>Autobranchia</taxon>
        <taxon>Pteriomorphia</taxon>
        <taxon>Mytilida</taxon>
        <taxon>Mytiloidea</taxon>
        <taxon>Mytilidae</taxon>
        <taxon>Mytilinae</taxon>
        <taxon>Mytilus</taxon>
    </lineage>
</organism>
<keyword evidence="4" id="KW-0479">Metal-binding</keyword>
<dbReference type="SMART" id="SM00607">
    <property type="entry name" value="FTP"/>
    <property type="match status" value="1"/>
</dbReference>
<name>A0A8S3TN88_MYTED</name>
<evidence type="ECO:0000256" key="5">
    <source>
        <dbReference type="ARBA" id="ARBA00022734"/>
    </source>
</evidence>
<sequence>MITSVYVLYILENNIAFGKPTKQLTTVNPWTSEHAVDGNYIEFTSNEFECTHTKAYLTTELSWWAVDLKGYYKVTHVVLTGRTHPCCTQWLQNYDIDVIKDPQCFCDKWGSFQKGRTSHCHYQQSSTTYLNATCPSDVKGRFVRIKKRSNDFQLSLCEVEVYGDLITNMSGNNIALGKPTKQLSTYGSYTSELAVDGISIENPSDVYACTHSNDLSTSGLNWWAVDLGGHYKVTNVVIYGRQTTCCSHWLQNCDIDVIEHSKLFGDKWATFQKGRTSLCHYQQPASSLVNATCPPDVKGRFIRIKRRSNAFPLCLCEVEVYGELITKMTEYTKKQDNFISEESNPHKTKAYGFPGKVYNGIFLQKMLVRSNFECTNQCIRQMGCSAGIYNKVTKECSLMRKSDNNEETTHSFHEDADCSSFLI</sequence>
<keyword evidence="6" id="KW-0106">Calcium</keyword>
<accession>A0A8S3TN88</accession>
<gene>
    <name evidence="9" type="ORF">MEDL_45700</name>
</gene>
<dbReference type="OrthoDB" id="6108014at2759"/>
<dbReference type="GO" id="GO:0042806">
    <property type="term" value="F:fucose binding"/>
    <property type="evidence" value="ECO:0007669"/>
    <property type="project" value="UniProtKB-ARBA"/>
</dbReference>
<dbReference type="EMBL" id="CAJPWZ010002196">
    <property type="protein sequence ID" value="CAG2233055.1"/>
    <property type="molecule type" value="Genomic_DNA"/>
</dbReference>
<evidence type="ECO:0000256" key="6">
    <source>
        <dbReference type="ARBA" id="ARBA00022837"/>
    </source>
</evidence>
<evidence type="ECO:0000256" key="7">
    <source>
        <dbReference type="ARBA" id="ARBA00023157"/>
    </source>
</evidence>
<dbReference type="GO" id="GO:0001868">
    <property type="term" value="P:regulation of complement activation, lectin pathway"/>
    <property type="evidence" value="ECO:0007669"/>
    <property type="project" value="UniProtKB-ARBA"/>
</dbReference>
<dbReference type="Gene3D" id="2.60.120.260">
    <property type="entry name" value="Galactose-binding domain-like"/>
    <property type="match status" value="2"/>
</dbReference>
<feature type="domain" description="F5/8 type C" evidence="8">
    <location>
        <begin position="63"/>
        <end position="164"/>
    </location>
</feature>
<dbReference type="Pfam" id="PF22633">
    <property type="entry name" value="F5_F8_type_C_2"/>
    <property type="match status" value="1"/>
</dbReference>
<dbReference type="Pfam" id="PF00024">
    <property type="entry name" value="PAN_1"/>
    <property type="match status" value="1"/>
</dbReference>
<keyword evidence="7" id="KW-1015">Disulfide bond</keyword>
<dbReference type="SUPFAM" id="SSF49785">
    <property type="entry name" value="Galactose-binding domain-like"/>
    <property type="match status" value="2"/>
</dbReference>
<protein>
    <recommendedName>
        <fullName evidence="8">F5/8 type C domain-containing protein</fullName>
    </recommendedName>
</protein>
<dbReference type="AlphaFoldDB" id="A0A8S3TN88"/>
<comment type="function">
    <text evidence="1">Acts as a defensive agent. Recognizes blood group fucosylated oligosaccharides including A, B, H and Lewis B-type antigens. Does not recognize Lewis A antigen and has low affinity for monovalent haptens.</text>
</comment>
<evidence type="ECO:0000313" key="10">
    <source>
        <dbReference type="Proteomes" id="UP000683360"/>
    </source>
</evidence>
<keyword evidence="5" id="KW-0430">Lectin</keyword>
<reference evidence="9" key="1">
    <citation type="submission" date="2021-03" db="EMBL/GenBank/DDBJ databases">
        <authorList>
            <person name="Bekaert M."/>
        </authorList>
    </citation>
    <scope>NUCLEOTIDE SEQUENCE</scope>
</reference>
<dbReference type="PANTHER" id="PTHR45713:SF6">
    <property type="entry name" value="F5_8 TYPE C DOMAIN-CONTAINING PROTEIN"/>
    <property type="match status" value="1"/>
</dbReference>